<organism evidence="1 2">
    <name type="scientific">Kwoniella shivajii</name>
    <dbReference type="NCBI Taxonomy" id="564305"/>
    <lineage>
        <taxon>Eukaryota</taxon>
        <taxon>Fungi</taxon>
        <taxon>Dikarya</taxon>
        <taxon>Basidiomycota</taxon>
        <taxon>Agaricomycotina</taxon>
        <taxon>Tremellomycetes</taxon>
        <taxon>Tremellales</taxon>
        <taxon>Cryptococcaceae</taxon>
        <taxon>Kwoniella</taxon>
    </lineage>
</organism>
<keyword evidence="2" id="KW-1185">Reference proteome</keyword>
<accession>A0ABZ1CSQ3</accession>
<dbReference type="EMBL" id="CP141881">
    <property type="protein sequence ID" value="WRT63711.1"/>
    <property type="molecule type" value="Genomic_DNA"/>
</dbReference>
<evidence type="ECO:0000313" key="2">
    <source>
        <dbReference type="Proteomes" id="UP001329825"/>
    </source>
</evidence>
<evidence type="ECO:0000313" key="1">
    <source>
        <dbReference type="EMBL" id="WRT63711.1"/>
    </source>
</evidence>
<proteinExistence type="predicted"/>
<name>A0ABZ1CSQ3_9TREE</name>
<sequence>MSGDNFDHTTVKSNVFSDNPPCAGAGFHPQYKTGNLHIMSCDKVDFTVFRELLADKSGLFKDMEDLPERKPDICTTLQDENISEKVNGIVNTMSKIDVDANAKVVETFLALIYGPKYVQIDTSWEDTKTLYDICELYDCNEKIMEVVKDRLYLLANERPWDLLIWASHKDDRSMGADALRKMNADSFSMAKTAYHVEEFQGKMEQLKRAWKLRILETCFDQPAYGTITRRERYDWRSRSKMYSAPREVQSEETLLPFKKRWGEVAVAFASDDWFEGS</sequence>
<evidence type="ECO:0008006" key="3">
    <source>
        <dbReference type="Google" id="ProtNLM"/>
    </source>
</evidence>
<protein>
    <recommendedName>
        <fullName evidence="3">BTB domain-containing protein</fullName>
    </recommendedName>
</protein>
<dbReference type="GeneID" id="87952765"/>
<dbReference type="Proteomes" id="UP001329825">
    <property type="component" value="Chromosome 1"/>
</dbReference>
<reference evidence="1 2" key="1">
    <citation type="submission" date="2024-01" db="EMBL/GenBank/DDBJ databases">
        <title>Comparative genomics of Cryptococcus and Kwoniella reveals pathogenesis evolution and contrasting modes of karyotype evolution via chromosome fusion or intercentromeric recombination.</title>
        <authorList>
            <person name="Coelho M.A."/>
            <person name="David-Palma M."/>
            <person name="Shea T."/>
            <person name="Bowers K."/>
            <person name="McGinley-Smith S."/>
            <person name="Mohammad A.W."/>
            <person name="Gnirke A."/>
            <person name="Yurkov A.M."/>
            <person name="Nowrousian M."/>
            <person name="Sun S."/>
            <person name="Cuomo C.A."/>
            <person name="Heitman J."/>
        </authorList>
    </citation>
    <scope>NUCLEOTIDE SEQUENCE [LARGE SCALE GENOMIC DNA]</scope>
    <source>
        <strain evidence="1">CBS 11374</strain>
    </source>
</reference>
<dbReference type="RefSeq" id="XP_062788451.1">
    <property type="nucleotide sequence ID" value="XM_062932400.1"/>
</dbReference>
<gene>
    <name evidence="1" type="ORF">IL334_000634</name>
</gene>